<dbReference type="GO" id="GO:0004519">
    <property type="term" value="F:endonuclease activity"/>
    <property type="evidence" value="ECO:0007669"/>
    <property type="project" value="UniProtKB-KW"/>
</dbReference>
<evidence type="ECO:0000256" key="8">
    <source>
        <dbReference type="ARBA" id="ARBA00030388"/>
    </source>
</evidence>
<dbReference type="OrthoDB" id="9801102at2"/>
<evidence type="ECO:0000256" key="9">
    <source>
        <dbReference type="ARBA" id="ARBA00079979"/>
    </source>
</evidence>
<dbReference type="InterPro" id="IPR009614">
    <property type="entry name" value="YoeB_toxin"/>
</dbReference>
<comment type="similarity">
    <text evidence="1">Belongs to the YoeB family.</text>
</comment>
<dbReference type="SUPFAM" id="SSF143011">
    <property type="entry name" value="RelE-like"/>
    <property type="match status" value="1"/>
</dbReference>
<dbReference type="InterPro" id="IPR035093">
    <property type="entry name" value="RelE/ParE_toxin_dom_sf"/>
</dbReference>
<dbReference type="NCBIfam" id="TIGR02116">
    <property type="entry name" value="toxin_Txe_YoeB"/>
    <property type="match status" value="1"/>
</dbReference>
<protein>
    <recommendedName>
        <fullName evidence="2">Toxin YoeB</fullName>
    </recommendedName>
    <alternativeName>
        <fullName evidence="10">Putative endoribonuclease YoeB</fullName>
    </alternativeName>
    <alternativeName>
        <fullName evidence="8 9">Putative mRNA interferase YoeB</fullName>
    </alternativeName>
</protein>
<organism evidence="11 12">
    <name type="scientific">Malonomonas rubra DSM 5091</name>
    <dbReference type="NCBI Taxonomy" id="1122189"/>
    <lineage>
        <taxon>Bacteria</taxon>
        <taxon>Pseudomonadati</taxon>
        <taxon>Thermodesulfobacteriota</taxon>
        <taxon>Desulfuromonadia</taxon>
        <taxon>Desulfuromonadales</taxon>
        <taxon>Geopsychrobacteraceae</taxon>
        <taxon>Malonomonas</taxon>
    </lineage>
</organism>
<dbReference type="GO" id="GO:0098795">
    <property type="term" value="P:global gene silencing by mRNA cleavage"/>
    <property type="evidence" value="ECO:0007669"/>
    <property type="project" value="TreeGrafter"/>
</dbReference>
<dbReference type="FunFam" id="3.30.2310.20:FF:000001">
    <property type="entry name" value="Addiction module toxin, Txe/YoeB family"/>
    <property type="match status" value="1"/>
</dbReference>
<evidence type="ECO:0000256" key="7">
    <source>
        <dbReference type="ARBA" id="ARBA00022884"/>
    </source>
</evidence>
<dbReference type="GO" id="GO:0003723">
    <property type="term" value="F:RNA binding"/>
    <property type="evidence" value="ECO:0007669"/>
    <property type="project" value="UniProtKB-KW"/>
</dbReference>
<keyword evidence="12" id="KW-1185">Reference proteome</keyword>
<evidence type="ECO:0000256" key="2">
    <source>
        <dbReference type="ARBA" id="ARBA00017742"/>
    </source>
</evidence>
<dbReference type="Gene3D" id="3.30.2310.20">
    <property type="entry name" value="RelE-like"/>
    <property type="match status" value="1"/>
</dbReference>
<evidence type="ECO:0000256" key="3">
    <source>
        <dbReference type="ARBA" id="ARBA00022649"/>
    </source>
</evidence>
<dbReference type="PANTHER" id="PTHR38039">
    <property type="entry name" value="TOXIN YOEB"/>
    <property type="match status" value="1"/>
</dbReference>
<dbReference type="Pfam" id="PF06769">
    <property type="entry name" value="YoeB_toxin"/>
    <property type="match status" value="1"/>
</dbReference>
<evidence type="ECO:0000313" key="11">
    <source>
        <dbReference type="EMBL" id="SHJ79425.1"/>
    </source>
</evidence>
<keyword evidence="7" id="KW-0694">RNA-binding</keyword>
<dbReference type="STRING" id="1122189.SAMN02745165_03202"/>
<evidence type="ECO:0000256" key="4">
    <source>
        <dbReference type="ARBA" id="ARBA00022722"/>
    </source>
</evidence>
<gene>
    <name evidence="11" type="ORF">SAMN02745165_03202</name>
</gene>
<keyword evidence="5" id="KW-0255">Endonuclease</keyword>
<evidence type="ECO:0000256" key="10">
    <source>
        <dbReference type="ARBA" id="ARBA00080029"/>
    </source>
</evidence>
<reference evidence="11 12" key="1">
    <citation type="submission" date="2016-11" db="EMBL/GenBank/DDBJ databases">
        <authorList>
            <person name="Jaros S."/>
            <person name="Januszkiewicz K."/>
            <person name="Wedrychowicz H."/>
        </authorList>
    </citation>
    <scope>NUCLEOTIDE SEQUENCE [LARGE SCALE GENOMIC DNA]</scope>
    <source>
        <strain evidence="11 12">DSM 5091</strain>
    </source>
</reference>
<proteinExistence type="inferred from homology"/>
<evidence type="ECO:0000256" key="5">
    <source>
        <dbReference type="ARBA" id="ARBA00022759"/>
    </source>
</evidence>
<dbReference type="Proteomes" id="UP000184171">
    <property type="component" value="Unassembled WGS sequence"/>
</dbReference>
<dbReference type="GO" id="GO:0006401">
    <property type="term" value="P:RNA catabolic process"/>
    <property type="evidence" value="ECO:0007669"/>
    <property type="project" value="InterPro"/>
</dbReference>
<evidence type="ECO:0000313" key="12">
    <source>
        <dbReference type="Proteomes" id="UP000184171"/>
    </source>
</evidence>
<name>A0A1M6M7I1_MALRU</name>
<dbReference type="RefSeq" id="WP_072909737.1">
    <property type="nucleotide sequence ID" value="NZ_FQZT01000016.1"/>
</dbReference>
<accession>A0A1M6M7I1</accession>
<dbReference type="EMBL" id="FQZT01000016">
    <property type="protein sequence ID" value="SHJ79425.1"/>
    <property type="molecule type" value="Genomic_DNA"/>
</dbReference>
<keyword evidence="6" id="KW-0378">Hydrolase</keyword>
<dbReference type="PANTHER" id="PTHR38039:SF1">
    <property type="entry name" value="TOXIN YOEB"/>
    <property type="match status" value="1"/>
</dbReference>
<keyword evidence="3" id="KW-1277">Toxin-antitoxin system</keyword>
<sequence length="84" mass="10130">MKLIFSENAWDDYQYWIKTDKKILKRVNALIQDIQRSPFSGIGKPEPLKHGLSGYWSRRINDEHRIVYKVTEDSILFAQIRYHY</sequence>
<keyword evidence="4" id="KW-0540">Nuclease</keyword>
<evidence type="ECO:0000256" key="6">
    <source>
        <dbReference type="ARBA" id="ARBA00022801"/>
    </source>
</evidence>
<dbReference type="GO" id="GO:0016787">
    <property type="term" value="F:hydrolase activity"/>
    <property type="evidence" value="ECO:0007669"/>
    <property type="project" value="UniProtKB-KW"/>
</dbReference>
<dbReference type="AlphaFoldDB" id="A0A1M6M7I1"/>
<evidence type="ECO:0000256" key="1">
    <source>
        <dbReference type="ARBA" id="ARBA00008172"/>
    </source>
</evidence>